<evidence type="ECO:0000256" key="5">
    <source>
        <dbReference type="ARBA" id="ARBA00022989"/>
    </source>
</evidence>
<dbReference type="GO" id="GO:0005886">
    <property type="term" value="C:plasma membrane"/>
    <property type="evidence" value="ECO:0007669"/>
    <property type="project" value="UniProtKB-SubCell"/>
</dbReference>
<evidence type="ECO:0000313" key="8">
    <source>
        <dbReference type="EMBL" id="SLM12440.1"/>
    </source>
</evidence>
<comment type="subcellular location">
    <subcellularLocation>
        <location evidence="1 7">Cell membrane</location>
        <topology evidence="1 7">Multi-pass membrane protein</topology>
    </subcellularLocation>
</comment>
<dbReference type="Pfam" id="PF01914">
    <property type="entry name" value="MarC"/>
    <property type="match status" value="1"/>
</dbReference>
<feature type="transmembrane region" description="Helical" evidence="7">
    <location>
        <begin position="107"/>
        <end position="127"/>
    </location>
</feature>
<feature type="transmembrane region" description="Helical" evidence="7">
    <location>
        <begin position="75"/>
        <end position="95"/>
    </location>
</feature>
<dbReference type="NCBIfam" id="TIGR00427">
    <property type="entry name" value="NAAT family transporter"/>
    <property type="match status" value="1"/>
</dbReference>
<evidence type="ECO:0000256" key="3">
    <source>
        <dbReference type="ARBA" id="ARBA00022475"/>
    </source>
</evidence>
<dbReference type="EMBL" id="FWDM01000018">
    <property type="protein sequence ID" value="SLM12440.1"/>
    <property type="molecule type" value="Genomic_DNA"/>
</dbReference>
<feature type="transmembrane region" description="Helical" evidence="7">
    <location>
        <begin position="5"/>
        <end position="26"/>
    </location>
</feature>
<sequence>MKQSFLSVTILLILITDPLGNIPLFISSLKHVPGARRPFVILRECAIAFLVLVGFLFFGHVFLGALGLSDQILRISGGVILFLIALNMIFPGTGGRLVEDEVDGEPFIVPVAIPLIAGPSAITYVMLLMKSDPSRSMEWVGAIFVAILVTMVSFFLSGKLKEWLGPRALSAIERLMGLVLTAIAMEMLLGGLAQYLGNLPR</sequence>
<dbReference type="AlphaFoldDB" id="A0A3P3XI10"/>
<keyword evidence="3" id="KW-1003">Cell membrane</keyword>
<evidence type="ECO:0000256" key="1">
    <source>
        <dbReference type="ARBA" id="ARBA00004651"/>
    </source>
</evidence>
<feature type="transmembrane region" description="Helical" evidence="7">
    <location>
        <begin position="46"/>
        <end position="68"/>
    </location>
</feature>
<evidence type="ECO:0000256" key="2">
    <source>
        <dbReference type="ARBA" id="ARBA00009784"/>
    </source>
</evidence>
<comment type="similarity">
    <text evidence="2 7">Belongs to the UPF0056 (MarC) family.</text>
</comment>
<dbReference type="PANTHER" id="PTHR33508">
    <property type="entry name" value="UPF0056 MEMBRANE PROTEIN YHCE"/>
    <property type="match status" value="1"/>
</dbReference>
<feature type="transmembrane region" description="Helical" evidence="7">
    <location>
        <begin position="176"/>
        <end position="196"/>
    </location>
</feature>
<proteinExistence type="inferred from homology"/>
<feature type="transmembrane region" description="Helical" evidence="7">
    <location>
        <begin position="139"/>
        <end position="156"/>
    </location>
</feature>
<keyword evidence="6 7" id="KW-0472">Membrane</keyword>
<keyword evidence="4 7" id="KW-0812">Transmembrane</keyword>
<dbReference type="InterPro" id="IPR002771">
    <property type="entry name" value="Multi_antbiot-R_MarC"/>
</dbReference>
<dbReference type="PANTHER" id="PTHR33508:SF10">
    <property type="entry name" value="UPF0056 INNER MEMBRANE PROTEIN YHGN"/>
    <property type="match status" value="1"/>
</dbReference>
<reference evidence="8" key="1">
    <citation type="submission" date="2017-02" db="EMBL/GenBank/DDBJ databases">
        <authorList>
            <person name="Regsiter A."/>
            <person name="William W."/>
        </authorList>
    </citation>
    <scope>NUCLEOTIDE SEQUENCE</scope>
    <source>
        <strain evidence="8">Bib</strain>
    </source>
</reference>
<accession>A0A3P3XI10</accession>
<gene>
    <name evidence="8" type="ORF">SPIROBIBN47_250035</name>
</gene>
<protein>
    <recommendedName>
        <fullName evidence="7">UPF0056 membrane protein</fullName>
    </recommendedName>
</protein>
<organism evidence="8">
    <name type="scientific">uncultured spirochete</name>
    <dbReference type="NCBI Taxonomy" id="156406"/>
    <lineage>
        <taxon>Bacteria</taxon>
        <taxon>Pseudomonadati</taxon>
        <taxon>Spirochaetota</taxon>
        <taxon>Spirochaetia</taxon>
        <taxon>Spirochaetales</taxon>
        <taxon>environmental samples</taxon>
    </lineage>
</organism>
<keyword evidence="5 7" id="KW-1133">Transmembrane helix</keyword>
<name>A0A3P3XI10_9SPIR</name>
<evidence type="ECO:0000256" key="7">
    <source>
        <dbReference type="RuleBase" id="RU362048"/>
    </source>
</evidence>
<evidence type="ECO:0000256" key="4">
    <source>
        <dbReference type="ARBA" id="ARBA00022692"/>
    </source>
</evidence>
<evidence type="ECO:0000256" key="6">
    <source>
        <dbReference type="ARBA" id="ARBA00023136"/>
    </source>
</evidence>